<dbReference type="GO" id="GO:0016020">
    <property type="term" value="C:membrane"/>
    <property type="evidence" value="ECO:0007669"/>
    <property type="project" value="UniProtKB-SubCell"/>
</dbReference>
<dbReference type="InterPro" id="IPR017452">
    <property type="entry name" value="GPCR_Rhodpsn_7TM"/>
</dbReference>
<dbReference type="Gene3D" id="1.20.1070.10">
    <property type="entry name" value="Rhodopsin 7-helix transmembrane proteins"/>
    <property type="match status" value="1"/>
</dbReference>
<evidence type="ECO:0000256" key="1">
    <source>
        <dbReference type="ARBA" id="ARBA00004370"/>
    </source>
</evidence>
<evidence type="ECO:0000256" key="4">
    <source>
        <dbReference type="ARBA" id="ARBA00023136"/>
    </source>
</evidence>
<keyword evidence="2 5" id="KW-0812">Transmembrane</keyword>
<accession>A0A6V7XUG9</accession>
<evidence type="ECO:0000256" key="5">
    <source>
        <dbReference type="SAM" id="Phobius"/>
    </source>
</evidence>
<name>A0A6V7XUG9_MELEN</name>
<feature type="transmembrane region" description="Helical" evidence="5">
    <location>
        <begin position="133"/>
        <end position="151"/>
    </location>
</feature>
<gene>
    <name evidence="7" type="ORF">MENT_LOCUS56645</name>
</gene>
<proteinExistence type="predicted"/>
<dbReference type="InterPro" id="IPR000276">
    <property type="entry name" value="GPCR_Rhodpsn"/>
</dbReference>
<evidence type="ECO:0000313" key="8">
    <source>
        <dbReference type="Proteomes" id="UP000580250"/>
    </source>
</evidence>
<evidence type="ECO:0000256" key="3">
    <source>
        <dbReference type="ARBA" id="ARBA00022989"/>
    </source>
</evidence>
<dbReference type="SMART" id="SM01381">
    <property type="entry name" value="7TM_GPCR_Srsx"/>
    <property type="match status" value="1"/>
</dbReference>
<feature type="transmembrane region" description="Helical" evidence="5">
    <location>
        <begin position="86"/>
        <end position="112"/>
    </location>
</feature>
<feature type="domain" description="G-protein coupled receptors family 1 profile" evidence="6">
    <location>
        <begin position="34"/>
        <end position="242"/>
    </location>
</feature>
<feature type="transmembrane region" description="Helical" evidence="5">
    <location>
        <begin position="23"/>
        <end position="43"/>
    </location>
</feature>
<dbReference type="InterPro" id="IPR019424">
    <property type="entry name" value="7TM_GPCR_Srsx"/>
</dbReference>
<protein>
    <recommendedName>
        <fullName evidence="6">G-protein coupled receptors family 1 profile domain-containing protein</fullName>
    </recommendedName>
</protein>
<keyword evidence="4 5" id="KW-0472">Membrane</keyword>
<sequence length="284" mass="32464">MSPTTSQRPLYALWDESIILNTIRYLGSFVGLISNFFLIFLVFYSKSLRKSQYTWYMILLSFADILIAFGHFIRTTYIINASSKGILLYSRLICVWINTPMGMGFTATRIAVLAIAADRCYMVINPLKYKWKANLKLILIVFTIQIISIAADTFTKVYGGDNITPITMCSMGAASAPMSSWFGQFYSNSCLALLFLIYIPFLILYLKINSSQNTLSTSNHWRRQLEVTVTTIWILFLYGFLWGGSFGAIFYANYTDNPKLVSGYITYIFGFYQQCVHQQVSLFI</sequence>
<dbReference type="Pfam" id="PF10320">
    <property type="entry name" value="7TM_GPCR_Srsx"/>
    <property type="match status" value="1"/>
</dbReference>
<evidence type="ECO:0000256" key="2">
    <source>
        <dbReference type="ARBA" id="ARBA00022692"/>
    </source>
</evidence>
<dbReference type="OrthoDB" id="5859765at2759"/>
<keyword evidence="3 5" id="KW-1133">Transmembrane helix</keyword>
<dbReference type="EMBL" id="CAJEWN010002293">
    <property type="protein sequence ID" value="CAD2202986.1"/>
    <property type="molecule type" value="Genomic_DNA"/>
</dbReference>
<reference evidence="7 8" key="1">
    <citation type="submission" date="2020-08" db="EMBL/GenBank/DDBJ databases">
        <authorList>
            <person name="Koutsovoulos G."/>
            <person name="Danchin GJ E."/>
        </authorList>
    </citation>
    <scope>NUCLEOTIDE SEQUENCE [LARGE SCALE GENOMIC DNA]</scope>
</reference>
<dbReference type="GO" id="GO:0004930">
    <property type="term" value="F:G protein-coupled receptor activity"/>
    <property type="evidence" value="ECO:0007669"/>
    <property type="project" value="InterPro"/>
</dbReference>
<dbReference type="PROSITE" id="PS50262">
    <property type="entry name" value="G_PROTEIN_RECEP_F1_2"/>
    <property type="match status" value="1"/>
</dbReference>
<feature type="transmembrane region" description="Helical" evidence="5">
    <location>
        <begin position="185"/>
        <end position="206"/>
    </location>
</feature>
<organism evidence="7 8">
    <name type="scientific">Meloidogyne enterolobii</name>
    <name type="common">Root-knot nematode worm</name>
    <name type="synonym">Meloidogyne mayaguensis</name>
    <dbReference type="NCBI Taxonomy" id="390850"/>
    <lineage>
        <taxon>Eukaryota</taxon>
        <taxon>Metazoa</taxon>
        <taxon>Ecdysozoa</taxon>
        <taxon>Nematoda</taxon>
        <taxon>Chromadorea</taxon>
        <taxon>Rhabditida</taxon>
        <taxon>Tylenchina</taxon>
        <taxon>Tylenchomorpha</taxon>
        <taxon>Tylenchoidea</taxon>
        <taxon>Meloidogynidae</taxon>
        <taxon>Meloidogyninae</taxon>
        <taxon>Meloidogyne</taxon>
    </lineage>
</organism>
<comment type="subcellular location">
    <subcellularLocation>
        <location evidence="1">Membrane</location>
    </subcellularLocation>
</comment>
<feature type="transmembrane region" description="Helical" evidence="5">
    <location>
        <begin position="227"/>
        <end position="252"/>
    </location>
</feature>
<dbReference type="Proteomes" id="UP000580250">
    <property type="component" value="Unassembled WGS sequence"/>
</dbReference>
<dbReference type="SUPFAM" id="SSF81321">
    <property type="entry name" value="Family A G protein-coupled receptor-like"/>
    <property type="match status" value="1"/>
</dbReference>
<dbReference type="CDD" id="cd00637">
    <property type="entry name" value="7tm_classA_rhodopsin-like"/>
    <property type="match status" value="1"/>
</dbReference>
<dbReference type="AlphaFoldDB" id="A0A6V7XUG9"/>
<dbReference type="InterPro" id="IPR047130">
    <property type="entry name" value="7TM_GPCR_Srsx_nematod"/>
</dbReference>
<evidence type="ECO:0000313" key="7">
    <source>
        <dbReference type="EMBL" id="CAD2202986.1"/>
    </source>
</evidence>
<comment type="caution">
    <text evidence="7">The sequence shown here is derived from an EMBL/GenBank/DDBJ whole genome shotgun (WGS) entry which is preliminary data.</text>
</comment>
<feature type="transmembrane region" description="Helical" evidence="5">
    <location>
        <begin position="55"/>
        <end position="74"/>
    </location>
</feature>
<dbReference type="PANTHER" id="PTHR23360">
    <property type="entry name" value="G-PROTEIN COUPLED RECEPTORS FAMILY 1 PROFILE DOMAIN-CONTAINING PROTEIN-RELATED"/>
    <property type="match status" value="1"/>
</dbReference>
<evidence type="ECO:0000259" key="6">
    <source>
        <dbReference type="PROSITE" id="PS50262"/>
    </source>
</evidence>